<feature type="binding site" evidence="10">
    <location>
        <begin position="124"/>
        <end position="134"/>
    </location>
    <ligand>
        <name>ATP</name>
        <dbReference type="ChEBI" id="CHEBI:30616"/>
    </ligand>
</feature>
<evidence type="ECO:0000256" key="1">
    <source>
        <dbReference type="ARBA" id="ARBA00009684"/>
    </source>
</evidence>
<keyword evidence="6 10" id="KW-0418">Kinase</keyword>
<dbReference type="InterPro" id="IPR036554">
    <property type="entry name" value="GHMP_kinase_C_sf"/>
</dbReference>
<dbReference type="SUPFAM" id="SSF54211">
    <property type="entry name" value="Ribosomal protein S5 domain 2-like"/>
    <property type="match status" value="1"/>
</dbReference>
<gene>
    <name evidence="10" type="primary">ispE</name>
    <name evidence="13" type="ORF">J1C56_07760</name>
</gene>
<evidence type="ECO:0000256" key="6">
    <source>
        <dbReference type="ARBA" id="ARBA00022777"/>
    </source>
</evidence>
<keyword evidence="5 10" id="KW-0547">Nucleotide-binding</keyword>
<keyword evidence="14" id="KW-1185">Reference proteome</keyword>
<dbReference type="EMBL" id="JAFLWW010000002">
    <property type="protein sequence ID" value="MBT1155487.1"/>
    <property type="molecule type" value="Genomic_DNA"/>
</dbReference>
<dbReference type="GO" id="GO:0005524">
    <property type="term" value="F:ATP binding"/>
    <property type="evidence" value="ECO:0007669"/>
    <property type="project" value="UniProtKB-UniRule"/>
</dbReference>
<evidence type="ECO:0000256" key="10">
    <source>
        <dbReference type="HAMAP-Rule" id="MF_00061"/>
    </source>
</evidence>
<dbReference type="HAMAP" id="MF_00061">
    <property type="entry name" value="IspE"/>
    <property type="match status" value="1"/>
</dbReference>
<reference evidence="13" key="2">
    <citation type="submission" date="2021-03" db="EMBL/GenBank/DDBJ databases">
        <authorList>
            <person name="Artuso I."/>
            <person name="Turrini P."/>
            <person name="Pirolo M."/>
            <person name="Lugli G.A."/>
            <person name="Ventura M."/>
            <person name="Visca P."/>
        </authorList>
    </citation>
    <scope>NUCLEOTIDE SEQUENCE</scope>
    <source>
        <strain evidence="13">LMG 26462</strain>
    </source>
</reference>
<dbReference type="Pfam" id="PF08544">
    <property type="entry name" value="GHMP_kinases_C"/>
    <property type="match status" value="1"/>
</dbReference>
<feature type="active site" evidence="10">
    <location>
        <position position="166"/>
    </location>
</feature>
<dbReference type="InterPro" id="IPR014721">
    <property type="entry name" value="Ribsml_uS5_D2-typ_fold_subgr"/>
</dbReference>
<keyword evidence="7 10" id="KW-0067">ATP-binding</keyword>
<dbReference type="GO" id="GO:0019288">
    <property type="term" value="P:isopentenyl diphosphate biosynthetic process, methylerythritol 4-phosphate pathway"/>
    <property type="evidence" value="ECO:0007669"/>
    <property type="project" value="UniProtKB-UniRule"/>
</dbReference>
<keyword evidence="8 10" id="KW-0414">Isoprene biosynthesis</keyword>
<dbReference type="InterPro" id="IPR004424">
    <property type="entry name" value="IspE"/>
</dbReference>
<comment type="catalytic activity">
    <reaction evidence="10">
        <text>4-CDP-2-C-methyl-D-erythritol + ATP = 4-CDP-2-C-methyl-D-erythritol 2-phosphate + ADP + H(+)</text>
        <dbReference type="Rhea" id="RHEA:18437"/>
        <dbReference type="ChEBI" id="CHEBI:15378"/>
        <dbReference type="ChEBI" id="CHEBI:30616"/>
        <dbReference type="ChEBI" id="CHEBI:57823"/>
        <dbReference type="ChEBI" id="CHEBI:57919"/>
        <dbReference type="ChEBI" id="CHEBI:456216"/>
        <dbReference type="EC" id="2.7.1.148"/>
    </reaction>
</comment>
<feature type="active site" evidence="10">
    <location>
        <position position="37"/>
    </location>
</feature>
<dbReference type="NCBIfam" id="TIGR00154">
    <property type="entry name" value="ispE"/>
    <property type="match status" value="1"/>
</dbReference>
<evidence type="ECO:0000313" key="14">
    <source>
        <dbReference type="Proteomes" id="UP001138921"/>
    </source>
</evidence>
<evidence type="ECO:0000259" key="12">
    <source>
        <dbReference type="Pfam" id="PF08544"/>
    </source>
</evidence>
<dbReference type="AlphaFoldDB" id="A0A9X1A932"/>
<comment type="function">
    <text evidence="10">Catalyzes the phosphorylation of the position 2 hydroxy group of 4-diphosphocytidyl-2C-methyl-D-erythritol.</text>
</comment>
<comment type="similarity">
    <text evidence="1 10">Belongs to the GHMP kinase family. IspE subfamily.</text>
</comment>
<evidence type="ECO:0000256" key="4">
    <source>
        <dbReference type="ARBA" id="ARBA00022679"/>
    </source>
</evidence>
<feature type="domain" description="GHMP kinase C-terminal" evidence="12">
    <location>
        <begin position="239"/>
        <end position="297"/>
    </location>
</feature>
<dbReference type="PIRSF" id="PIRSF010376">
    <property type="entry name" value="IspE"/>
    <property type="match status" value="1"/>
</dbReference>
<proteinExistence type="inferred from homology"/>
<dbReference type="InterPro" id="IPR013750">
    <property type="entry name" value="GHMP_kinase_C_dom"/>
</dbReference>
<dbReference type="Proteomes" id="UP001138921">
    <property type="component" value="Unassembled WGS sequence"/>
</dbReference>
<dbReference type="InterPro" id="IPR020568">
    <property type="entry name" value="Ribosomal_Su5_D2-typ_SF"/>
</dbReference>
<dbReference type="EC" id="2.7.1.148" evidence="2 10"/>
<feature type="domain" description="GHMP kinase N-terminal" evidence="11">
    <location>
        <begin position="94"/>
        <end position="173"/>
    </location>
</feature>
<evidence type="ECO:0000256" key="7">
    <source>
        <dbReference type="ARBA" id="ARBA00022840"/>
    </source>
</evidence>
<protein>
    <recommendedName>
        <fullName evidence="3 10">4-diphosphocytidyl-2-C-methyl-D-erythritol kinase</fullName>
        <shortName evidence="10">CMK</shortName>
        <ecNumber evidence="2 10">2.7.1.148</ecNumber>
    </recommendedName>
    <alternativeName>
        <fullName evidence="9 10">4-(cytidine-5'-diphospho)-2-C-methyl-D-erythritol kinase</fullName>
    </alternativeName>
</protein>
<name>A0A9X1A932_9HYPH</name>
<dbReference type="SUPFAM" id="SSF55060">
    <property type="entry name" value="GHMP Kinase, C-terminal domain"/>
    <property type="match status" value="1"/>
</dbReference>
<comment type="caution">
    <text evidence="13">The sequence shown here is derived from an EMBL/GenBank/DDBJ whole genome shotgun (WGS) entry which is preliminary data.</text>
</comment>
<dbReference type="Gene3D" id="3.30.230.10">
    <property type="match status" value="1"/>
</dbReference>
<keyword evidence="4 10" id="KW-0808">Transferase</keyword>
<reference evidence="13" key="1">
    <citation type="journal article" date="2021" name="Microorganisms">
        <title>Phylogenomic Reconstruction and Metabolic Potential of the Genus Aminobacter.</title>
        <authorList>
            <person name="Artuso I."/>
            <person name="Turrini P."/>
            <person name="Pirolo M."/>
            <person name="Lugli G.A."/>
            <person name="Ventura M."/>
            <person name="Visca P."/>
        </authorList>
    </citation>
    <scope>NUCLEOTIDE SEQUENCE</scope>
    <source>
        <strain evidence="13">LMG 26462</strain>
    </source>
</reference>
<dbReference type="NCBIfam" id="NF011202">
    <property type="entry name" value="PRK14608.1"/>
    <property type="match status" value="1"/>
</dbReference>
<dbReference type="PANTHER" id="PTHR43527:SF2">
    <property type="entry name" value="4-DIPHOSPHOCYTIDYL-2-C-METHYL-D-ERYTHRITOL KINASE, CHLOROPLASTIC"/>
    <property type="match status" value="1"/>
</dbReference>
<evidence type="ECO:0000256" key="9">
    <source>
        <dbReference type="ARBA" id="ARBA00032554"/>
    </source>
</evidence>
<evidence type="ECO:0000256" key="8">
    <source>
        <dbReference type="ARBA" id="ARBA00023229"/>
    </source>
</evidence>
<comment type="pathway">
    <text evidence="10">Isoprenoid biosynthesis; isopentenyl diphosphate biosynthesis via DXP pathway; isopentenyl diphosphate from 1-deoxy-D-xylulose 5-phosphate: step 3/6.</text>
</comment>
<evidence type="ECO:0000256" key="5">
    <source>
        <dbReference type="ARBA" id="ARBA00022741"/>
    </source>
</evidence>
<dbReference type="GO" id="GO:0016114">
    <property type="term" value="P:terpenoid biosynthetic process"/>
    <property type="evidence" value="ECO:0007669"/>
    <property type="project" value="UniProtKB-UniRule"/>
</dbReference>
<organism evidence="13 14">
    <name type="scientific">Aminobacter anthyllidis</name>
    <dbReference type="NCBI Taxonomy" id="1035067"/>
    <lineage>
        <taxon>Bacteria</taxon>
        <taxon>Pseudomonadati</taxon>
        <taxon>Pseudomonadota</taxon>
        <taxon>Alphaproteobacteria</taxon>
        <taxon>Hyphomicrobiales</taxon>
        <taxon>Phyllobacteriaceae</taxon>
        <taxon>Aminobacter</taxon>
    </lineage>
</organism>
<evidence type="ECO:0000259" key="11">
    <source>
        <dbReference type="Pfam" id="PF00288"/>
    </source>
</evidence>
<sequence length="310" mass="32373">MERWSRTRRPANTGLRKTDIQPVTFNSVPLAELAPAKINLALHVTGRRADGYHLLESLVVFAELGDRITVAAAAQDSFVVDGPFAGDVPRDGANLVLKARDALRAAFPENAVQPVAIALEKNLPIASGIGGGSSDAAATLRALARLWRIACDKTALARLALPLGADLPMCLAGHPLIARGIGEELDPVRHFPALPMVLVNPGVAVETPRVFRALASRDNPVLAPLDSADTVLDWLATSRNDLEPAAMSLEPSIAAVQAALRRSGASFARMSGSGATCFGIFGSAAAAARAAAAISAEHPGWFSAATMTRT</sequence>
<evidence type="ECO:0000313" key="13">
    <source>
        <dbReference type="EMBL" id="MBT1155487.1"/>
    </source>
</evidence>
<dbReference type="Gene3D" id="3.30.70.890">
    <property type="entry name" value="GHMP kinase, C-terminal domain"/>
    <property type="match status" value="1"/>
</dbReference>
<dbReference type="PANTHER" id="PTHR43527">
    <property type="entry name" value="4-DIPHOSPHOCYTIDYL-2-C-METHYL-D-ERYTHRITOL KINASE, CHLOROPLASTIC"/>
    <property type="match status" value="1"/>
</dbReference>
<evidence type="ECO:0000256" key="2">
    <source>
        <dbReference type="ARBA" id="ARBA00012052"/>
    </source>
</evidence>
<accession>A0A9X1A932</accession>
<evidence type="ECO:0000256" key="3">
    <source>
        <dbReference type="ARBA" id="ARBA00017473"/>
    </source>
</evidence>
<dbReference type="Pfam" id="PF00288">
    <property type="entry name" value="GHMP_kinases_N"/>
    <property type="match status" value="1"/>
</dbReference>
<dbReference type="GO" id="GO:0050515">
    <property type="term" value="F:4-(cytidine 5'-diphospho)-2-C-methyl-D-erythritol kinase activity"/>
    <property type="evidence" value="ECO:0007669"/>
    <property type="project" value="UniProtKB-UniRule"/>
</dbReference>
<dbReference type="InterPro" id="IPR006204">
    <property type="entry name" value="GHMP_kinase_N_dom"/>
</dbReference>